<keyword evidence="8" id="KW-0479">Metal-binding</keyword>
<dbReference type="PANTHER" id="PTHR30074:SF5">
    <property type="entry name" value="FORMATE DEHYDROGENASE, NITRATE-INDUCIBLE, CYTOCHROME B556(FDN) SUBUNIT"/>
    <property type="match status" value="1"/>
</dbReference>
<keyword evidence="6" id="KW-0349">Heme</keyword>
<comment type="cofactor">
    <cofactor evidence="1">
        <name>heme</name>
        <dbReference type="ChEBI" id="CHEBI:30413"/>
    </cofactor>
</comment>
<dbReference type="GO" id="GO:0015944">
    <property type="term" value="P:formate oxidation"/>
    <property type="evidence" value="ECO:0007669"/>
    <property type="project" value="TreeGrafter"/>
</dbReference>
<evidence type="ECO:0000256" key="11">
    <source>
        <dbReference type="ARBA" id="ARBA00023004"/>
    </source>
</evidence>
<dbReference type="GO" id="GO:0036397">
    <property type="term" value="F:formate dehydrogenase (quinone) activity"/>
    <property type="evidence" value="ECO:0007669"/>
    <property type="project" value="TreeGrafter"/>
</dbReference>
<keyword evidence="16" id="KW-1185">Reference proteome</keyword>
<evidence type="ECO:0000313" key="15">
    <source>
        <dbReference type="EMBL" id="MRD48042.1"/>
    </source>
</evidence>
<dbReference type="AlphaFoldDB" id="A0A844B492"/>
<feature type="transmembrane region" description="Helical" evidence="13">
    <location>
        <begin position="20"/>
        <end position="41"/>
    </location>
</feature>
<evidence type="ECO:0000256" key="4">
    <source>
        <dbReference type="ARBA" id="ARBA00022448"/>
    </source>
</evidence>
<name>A0A844B492_9BURK</name>
<dbReference type="InterPro" id="IPR006471">
    <property type="entry name" value="Formate_DH_gsu"/>
</dbReference>
<evidence type="ECO:0000256" key="3">
    <source>
        <dbReference type="ARBA" id="ARBA00010747"/>
    </source>
</evidence>
<dbReference type="GO" id="GO:0022904">
    <property type="term" value="P:respiratory electron transport chain"/>
    <property type="evidence" value="ECO:0007669"/>
    <property type="project" value="InterPro"/>
</dbReference>
<keyword evidence="7 13" id="KW-0812">Transmembrane</keyword>
<dbReference type="InterPro" id="IPR016174">
    <property type="entry name" value="Di-haem_cyt_TM"/>
</dbReference>
<dbReference type="InterPro" id="IPR051817">
    <property type="entry name" value="FDH_cytochrome_b556_subunit"/>
</dbReference>
<evidence type="ECO:0000313" key="16">
    <source>
        <dbReference type="Proteomes" id="UP000487350"/>
    </source>
</evidence>
<reference evidence="15 16" key="1">
    <citation type="submission" date="2019-11" db="EMBL/GenBank/DDBJ databases">
        <title>Caenimonas koreensis gen. nov., sp. nov., isolated from activated sludge.</title>
        <authorList>
            <person name="Seung H.R."/>
        </authorList>
    </citation>
    <scope>NUCLEOTIDE SEQUENCE [LARGE SCALE GENOMIC DNA]</scope>
    <source>
        <strain evidence="15 16">EMB320</strain>
    </source>
</reference>
<sequence length="206" mass="23687">MERLIQRYPDRTRMNHWLVAMLFVCAALSGFAFFHPAFYFFTALFGGGAWTRILHPFIGVFMMLCFVGMFVQVWRDNVWRDGDGEWVRRSGTLLRGDEDGMPAVGKYNGGQKAIFWLFTLCLVVLLVTGFTFWQPWFADAFPITVRRIGVLLHAVAAFILVLGAIVHIYAAIWVKGSIRAMTRGYVSAAWARRHHLLWYREVTGDK</sequence>
<accession>A0A844B492</accession>
<dbReference type="InterPro" id="IPR011577">
    <property type="entry name" value="Cyt_b561_bac/Ni-Hgenase"/>
</dbReference>
<organism evidence="15 16">
    <name type="scientific">Caenimonas koreensis DSM 17982</name>
    <dbReference type="NCBI Taxonomy" id="1121255"/>
    <lineage>
        <taxon>Bacteria</taxon>
        <taxon>Pseudomonadati</taxon>
        <taxon>Pseudomonadota</taxon>
        <taxon>Betaproteobacteria</taxon>
        <taxon>Burkholderiales</taxon>
        <taxon>Comamonadaceae</taxon>
        <taxon>Caenimonas</taxon>
    </lineage>
</organism>
<dbReference type="NCBIfam" id="TIGR01583">
    <property type="entry name" value="formate-DH-gamm"/>
    <property type="match status" value="1"/>
</dbReference>
<evidence type="ECO:0000256" key="2">
    <source>
        <dbReference type="ARBA" id="ARBA00004651"/>
    </source>
</evidence>
<dbReference type="Proteomes" id="UP000487350">
    <property type="component" value="Unassembled WGS sequence"/>
</dbReference>
<dbReference type="GO" id="GO:0009326">
    <property type="term" value="C:formate dehydrogenase complex"/>
    <property type="evidence" value="ECO:0007669"/>
    <property type="project" value="InterPro"/>
</dbReference>
<keyword evidence="11" id="KW-0408">Iron</keyword>
<keyword evidence="12 13" id="KW-0472">Membrane</keyword>
<evidence type="ECO:0000256" key="6">
    <source>
        <dbReference type="ARBA" id="ARBA00022617"/>
    </source>
</evidence>
<evidence type="ECO:0000259" key="14">
    <source>
        <dbReference type="Pfam" id="PF01292"/>
    </source>
</evidence>
<comment type="caution">
    <text evidence="15">The sequence shown here is derived from an EMBL/GenBank/DDBJ whole genome shotgun (WGS) entry which is preliminary data.</text>
</comment>
<evidence type="ECO:0000256" key="5">
    <source>
        <dbReference type="ARBA" id="ARBA00022475"/>
    </source>
</evidence>
<protein>
    <submittedName>
        <fullName evidence="15">Formate dehydrogenase subunit gamma</fullName>
    </submittedName>
</protein>
<dbReference type="GO" id="GO:0009061">
    <property type="term" value="P:anaerobic respiration"/>
    <property type="evidence" value="ECO:0007669"/>
    <property type="project" value="TreeGrafter"/>
</dbReference>
<feature type="transmembrane region" description="Helical" evidence="13">
    <location>
        <begin position="114"/>
        <end position="136"/>
    </location>
</feature>
<evidence type="ECO:0000256" key="12">
    <source>
        <dbReference type="ARBA" id="ARBA00023136"/>
    </source>
</evidence>
<dbReference type="GO" id="GO:0046872">
    <property type="term" value="F:metal ion binding"/>
    <property type="evidence" value="ECO:0007669"/>
    <property type="project" value="UniProtKB-KW"/>
</dbReference>
<evidence type="ECO:0000256" key="10">
    <source>
        <dbReference type="ARBA" id="ARBA00022989"/>
    </source>
</evidence>
<keyword evidence="4" id="KW-0813">Transport</keyword>
<evidence type="ECO:0000256" key="1">
    <source>
        <dbReference type="ARBA" id="ARBA00001971"/>
    </source>
</evidence>
<dbReference type="EMBL" id="WJBU01000010">
    <property type="protein sequence ID" value="MRD48042.1"/>
    <property type="molecule type" value="Genomic_DNA"/>
</dbReference>
<comment type="similarity">
    <text evidence="3">Belongs to the formate dehydrogenase gamma subunit family.</text>
</comment>
<evidence type="ECO:0000256" key="9">
    <source>
        <dbReference type="ARBA" id="ARBA00022982"/>
    </source>
</evidence>
<dbReference type="RefSeq" id="WP_153585343.1">
    <property type="nucleotide sequence ID" value="NZ_WJBU01000010.1"/>
</dbReference>
<dbReference type="PANTHER" id="PTHR30074">
    <property type="entry name" value="FORMATE DEHYDROGENASE, NITRATE-INDUCIBLE, CYTOCHROME B556 FDN SUBUNIT"/>
    <property type="match status" value="1"/>
</dbReference>
<dbReference type="OrthoDB" id="9790598at2"/>
<feature type="domain" description="Cytochrome b561 bacterial/Ni-hydrogenase" evidence="14">
    <location>
        <begin position="7"/>
        <end position="184"/>
    </location>
</feature>
<dbReference type="Pfam" id="PF01292">
    <property type="entry name" value="Ni_hydr_CYTB"/>
    <property type="match status" value="1"/>
</dbReference>
<evidence type="ECO:0000256" key="7">
    <source>
        <dbReference type="ARBA" id="ARBA00022692"/>
    </source>
</evidence>
<feature type="transmembrane region" description="Helical" evidence="13">
    <location>
        <begin position="53"/>
        <end position="71"/>
    </location>
</feature>
<dbReference type="GO" id="GO:0005886">
    <property type="term" value="C:plasma membrane"/>
    <property type="evidence" value="ECO:0007669"/>
    <property type="project" value="UniProtKB-SubCell"/>
</dbReference>
<proteinExistence type="inferred from homology"/>
<keyword evidence="10 13" id="KW-1133">Transmembrane helix</keyword>
<keyword evidence="5" id="KW-1003">Cell membrane</keyword>
<dbReference type="GO" id="GO:0009055">
    <property type="term" value="F:electron transfer activity"/>
    <property type="evidence" value="ECO:0007669"/>
    <property type="project" value="InterPro"/>
</dbReference>
<dbReference type="GO" id="GO:0008863">
    <property type="term" value="F:formate dehydrogenase (NAD+) activity"/>
    <property type="evidence" value="ECO:0007669"/>
    <property type="project" value="InterPro"/>
</dbReference>
<feature type="transmembrane region" description="Helical" evidence="13">
    <location>
        <begin position="148"/>
        <end position="174"/>
    </location>
</feature>
<keyword evidence="9" id="KW-0249">Electron transport</keyword>
<gene>
    <name evidence="15" type="ORF">GHT07_12180</name>
</gene>
<dbReference type="SUPFAM" id="SSF81342">
    <property type="entry name" value="Transmembrane di-heme cytochromes"/>
    <property type="match status" value="1"/>
</dbReference>
<evidence type="ECO:0000256" key="8">
    <source>
        <dbReference type="ARBA" id="ARBA00022723"/>
    </source>
</evidence>
<evidence type="ECO:0000256" key="13">
    <source>
        <dbReference type="SAM" id="Phobius"/>
    </source>
</evidence>
<comment type="subcellular location">
    <subcellularLocation>
        <location evidence="2">Cell membrane</location>
        <topology evidence="2">Multi-pass membrane protein</topology>
    </subcellularLocation>
</comment>
<dbReference type="Gene3D" id="1.20.950.20">
    <property type="entry name" value="Transmembrane di-heme cytochromes, Chain C"/>
    <property type="match status" value="1"/>
</dbReference>